<dbReference type="GO" id="GO:0006085">
    <property type="term" value="P:acetyl-CoA biosynthetic process"/>
    <property type="evidence" value="ECO:0007669"/>
    <property type="project" value="UniProtKB-UniRule"/>
</dbReference>
<dbReference type="CDD" id="cd24010">
    <property type="entry name" value="ASKHA_NBD_AcK_PK"/>
    <property type="match status" value="1"/>
</dbReference>
<evidence type="ECO:0000256" key="6">
    <source>
        <dbReference type="SAM" id="MobiDB-lite"/>
    </source>
</evidence>
<dbReference type="PROSITE" id="PS01076">
    <property type="entry name" value="ACETATE_KINASE_2"/>
    <property type="match status" value="1"/>
</dbReference>
<dbReference type="Proteomes" id="UP000241769">
    <property type="component" value="Unassembled WGS sequence"/>
</dbReference>
<comment type="cofactor">
    <cofactor evidence="5">
        <name>Mg(2+)</name>
        <dbReference type="ChEBI" id="CHEBI:18420"/>
    </cofactor>
</comment>
<keyword evidence="1 5" id="KW-0808">Transferase</keyword>
<keyword evidence="3 5" id="KW-0418">Kinase</keyword>
<dbReference type="EMBL" id="MDYQ01000001">
    <property type="protein sequence ID" value="PRP89856.1"/>
    <property type="molecule type" value="Genomic_DNA"/>
</dbReference>
<dbReference type="HAMAP" id="MF_00020">
    <property type="entry name" value="Acetate_kinase"/>
    <property type="match status" value="1"/>
</dbReference>
<keyword evidence="8" id="KW-1185">Reference proteome</keyword>
<dbReference type="PANTHER" id="PTHR21060:SF15">
    <property type="entry name" value="ACETATE KINASE-RELATED"/>
    <property type="match status" value="1"/>
</dbReference>
<sequence length="428" mass="47852">MKRPKRIRKQNNLFNTRKLRRDDEIERNENETTTNTMNVLIVNAGSSSLKFKLFHKDTLKSISSGIIEEIGGSSSTVSYKLHESDDERNGLETKTKVESHKDAFDIVMDLLTKGKIEKENVKPVISSGKDLLGVGHRVVHGGWEFKEGAIVDEEVIKKIEQVSNLAPLHNRANLKGIQEAKEAFDGVPQVAVFDTCYHQTLPPHAYMYAIPWNIYEEKKVRKYGFHGTSHFYLAKKAAELVGKELKECNFITLHLGNGASACAIRNGESIDTSMGLTPAEGLMMGTRAGDMDPTATFHMTEGTFDADKIENMLNKESGFKGICGKSDVREIQKMAEKGGEEGERAKLALDMFCYRIEKTVGSYYIVLNGRIDGVIFGGGIGEHAVQLRERIVTSLGCLGLTLDEKKNEEKTRERREESESWSSPRTKN</sequence>
<dbReference type="AlphaFoldDB" id="A0A2P6P0X2"/>
<dbReference type="GO" id="GO:0006083">
    <property type="term" value="P:acetate metabolic process"/>
    <property type="evidence" value="ECO:0007669"/>
    <property type="project" value="TreeGrafter"/>
</dbReference>
<dbReference type="PRINTS" id="PR00471">
    <property type="entry name" value="ACETATEKNASE"/>
</dbReference>
<dbReference type="Gene3D" id="3.30.420.40">
    <property type="match status" value="2"/>
</dbReference>
<keyword evidence="2 5" id="KW-0547">Nucleotide-binding</keyword>
<dbReference type="InParanoid" id="A0A2P6P0X2"/>
<dbReference type="InterPro" id="IPR043129">
    <property type="entry name" value="ATPase_NBD"/>
</dbReference>
<feature type="binding site" evidence="5">
    <location>
        <position position="43"/>
    </location>
    <ligand>
        <name>Mg(2+)</name>
        <dbReference type="ChEBI" id="CHEBI:18420"/>
    </ligand>
</feature>
<comment type="pathway">
    <text evidence="5">Metabolic intermediate biosynthesis; acetyl-CoA biosynthesis; acetyl-CoA from acetate: step 1/2.</text>
</comment>
<feature type="binding site" evidence="5">
    <location>
        <begin position="379"/>
        <end position="383"/>
    </location>
    <ligand>
        <name>ATP</name>
        <dbReference type="ChEBI" id="CHEBI:30616"/>
    </ligand>
</feature>
<dbReference type="NCBIfam" id="TIGR00016">
    <property type="entry name" value="ackA"/>
    <property type="match status" value="1"/>
</dbReference>
<evidence type="ECO:0000256" key="3">
    <source>
        <dbReference type="ARBA" id="ARBA00022777"/>
    </source>
</evidence>
<dbReference type="InterPro" id="IPR000890">
    <property type="entry name" value="Aliphatic_acid_kin_short-chain"/>
</dbReference>
<organism evidence="7 8">
    <name type="scientific">Planoprotostelium fungivorum</name>
    <dbReference type="NCBI Taxonomy" id="1890364"/>
    <lineage>
        <taxon>Eukaryota</taxon>
        <taxon>Amoebozoa</taxon>
        <taxon>Evosea</taxon>
        <taxon>Variosea</taxon>
        <taxon>Cavosteliida</taxon>
        <taxon>Cavosteliaceae</taxon>
        <taxon>Planoprotostelium</taxon>
    </lineage>
</organism>
<dbReference type="Pfam" id="PF00871">
    <property type="entry name" value="Acetate_kinase"/>
    <property type="match status" value="1"/>
</dbReference>
<evidence type="ECO:0000256" key="5">
    <source>
        <dbReference type="HAMAP-Rule" id="MF_03131"/>
    </source>
</evidence>
<feature type="active site" description="Proton donor/acceptor" evidence="5">
    <location>
        <position position="194"/>
    </location>
</feature>
<feature type="site" description="Transition state stabilizer" evidence="5">
    <location>
        <position position="226"/>
    </location>
</feature>
<feature type="binding site" evidence="5">
    <location>
        <position position="50"/>
    </location>
    <ligand>
        <name>ATP</name>
        <dbReference type="ChEBI" id="CHEBI:30616"/>
    </ligand>
</feature>
<dbReference type="PIRSF" id="PIRSF000722">
    <property type="entry name" value="Acetate_prop_kin"/>
    <property type="match status" value="1"/>
</dbReference>
<keyword evidence="5" id="KW-0460">Magnesium</keyword>
<evidence type="ECO:0000256" key="2">
    <source>
        <dbReference type="ARBA" id="ARBA00022741"/>
    </source>
</evidence>
<dbReference type="SUPFAM" id="SSF53067">
    <property type="entry name" value="Actin-like ATPase domain"/>
    <property type="match status" value="2"/>
</dbReference>
<dbReference type="GO" id="GO:0005524">
    <property type="term" value="F:ATP binding"/>
    <property type="evidence" value="ECO:0007669"/>
    <property type="project" value="UniProtKB-KW"/>
</dbReference>
<evidence type="ECO:0000256" key="4">
    <source>
        <dbReference type="ARBA" id="ARBA00022840"/>
    </source>
</evidence>
<dbReference type="UniPathway" id="UPA00340">
    <property type="reaction ID" value="UER00458"/>
</dbReference>
<dbReference type="GO" id="GO:0008776">
    <property type="term" value="F:acetate kinase activity"/>
    <property type="evidence" value="ECO:0007669"/>
    <property type="project" value="UniProtKB-UniRule"/>
</dbReference>
<evidence type="ECO:0000313" key="8">
    <source>
        <dbReference type="Proteomes" id="UP000241769"/>
    </source>
</evidence>
<feature type="compositionally biased region" description="Basic and acidic residues" evidence="6">
    <location>
        <begin position="406"/>
        <end position="418"/>
    </location>
</feature>
<feature type="binding site" evidence="5">
    <location>
        <begin position="254"/>
        <end position="258"/>
    </location>
    <ligand>
        <name>ATP</name>
        <dbReference type="ChEBI" id="CHEBI:30616"/>
    </ligand>
</feature>
<dbReference type="GO" id="GO:0000287">
    <property type="term" value="F:magnesium ion binding"/>
    <property type="evidence" value="ECO:0007669"/>
    <property type="project" value="UniProtKB-UniRule"/>
</dbReference>
<keyword evidence="4 5" id="KW-0067">ATP-binding</keyword>
<keyword evidence="5" id="KW-0479">Metal-binding</keyword>
<evidence type="ECO:0000313" key="7">
    <source>
        <dbReference type="EMBL" id="PRP89856.1"/>
    </source>
</evidence>
<comment type="caution">
    <text evidence="7">The sequence shown here is derived from an EMBL/GenBank/DDBJ whole genome shotgun (WGS) entry which is preliminary data.</text>
</comment>
<name>A0A2P6P0X2_9EUKA</name>
<dbReference type="EC" id="2.7.2.1" evidence="5"/>
<comment type="similarity">
    <text evidence="5">Belongs to the acetokinase family.</text>
</comment>
<gene>
    <name evidence="7" type="ORF">PROFUN_00198</name>
</gene>
<dbReference type="OrthoDB" id="67445at2759"/>
<reference evidence="7 8" key="1">
    <citation type="journal article" date="2018" name="Genome Biol. Evol.">
        <title>Multiple Roots of Fruiting Body Formation in Amoebozoa.</title>
        <authorList>
            <person name="Hillmann F."/>
            <person name="Forbes G."/>
            <person name="Novohradska S."/>
            <person name="Ferling I."/>
            <person name="Riege K."/>
            <person name="Groth M."/>
            <person name="Westermann M."/>
            <person name="Marz M."/>
            <person name="Spaller T."/>
            <person name="Winckler T."/>
            <person name="Schaap P."/>
            <person name="Glockner G."/>
        </authorList>
    </citation>
    <scope>NUCLEOTIDE SEQUENCE [LARGE SCALE GENOMIC DNA]</scope>
    <source>
        <strain evidence="7 8">Jena</strain>
    </source>
</reference>
<evidence type="ECO:0000256" key="1">
    <source>
        <dbReference type="ARBA" id="ARBA00022679"/>
    </source>
</evidence>
<proteinExistence type="inferred from homology"/>
<feature type="site" description="Transition state stabilizer" evidence="5">
    <location>
        <position position="287"/>
    </location>
</feature>
<accession>A0A2P6P0X2</accession>
<comment type="catalytic activity">
    <reaction evidence="5">
        <text>acetate + ATP = acetyl phosphate + ADP</text>
        <dbReference type="Rhea" id="RHEA:11352"/>
        <dbReference type="ChEBI" id="CHEBI:22191"/>
        <dbReference type="ChEBI" id="CHEBI:30089"/>
        <dbReference type="ChEBI" id="CHEBI:30616"/>
        <dbReference type="ChEBI" id="CHEBI:456216"/>
        <dbReference type="EC" id="2.7.2.1"/>
    </reaction>
</comment>
<feature type="binding site" evidence="5">
    <location>
        <position position="137"/>
    </location>
    <ligand>
        <name>substrate</name>
    </ligand>
</feature>
<dbReference type="PROSITE" id="PS01075">
    <property type="entry name" value="ACETATE_KINASE_1"/>
    <property type="match status" value="1"/>
</dbReference>
<dbReference type="PANTHER" id="PTHR21060">
    <property type="entry name" value="ACETATE KINASE"/>
    <property type="match status" value="1"/>
</dbReference>
<comment type="caution">
    <text evidence="5">Lacks conserved residue(s) required for the propagation of feature annotation.</text>
</comment>
<dbReference type="STRING" id="1890364.A0A2P6P0X2"/>
<dbReference type="InterPro" id="IPR004372">
    <property type="entry name" value="Ac/propionate_kinase"/>
</dbReference>
<feature type="binding site" evidence="5">
    <location>
        <begin position="327"/>
        <end position="329"/>
    </location>
    <ligand>
        <name>ATP</name>
        <dbReference type="ChEBI" id="CHEBI:30616"/>
    </ligand>
</feature>
<dbReference type="InterPro" id="IPR023865">
    <property type="entry name" value="Aliphatic_acid_kinase_CS"/>
</dbReference>
<protein>
    <recommendedName>
        <fullName evidence="5">Probable acetate kinase</fullName>
        <ecNumber evidence="5">2.7.2.1</ecNumber>
    </recommendedName>
    <alternativeName>
        <fullName evidence="5">Acetokinase</fullName>
    </alternativeName>
</protein>
<feature type="region of interest" description="Disordered" evidence="6">
    <location>
        <begin position="406"/>
        <end position="428"/>
    </location>
</feature>